<keyword evidence="2" id="KW-1185">Reference proteome</keyword>
<dbReference type="Proteomes" id="UP001283361">
    <property type="component" value="Unassembled WGS sequence"/>
</dbReference>
<evidence type="ECO:0000313" key="1">
    <source>
        <dbReference type="EMBL" id="KAK3745949.1"/>
    </source>
</evidence>
<dbReference type="EMBL" id="JAWDGP010006183">
    <property type="protein sequence ID" value="KAK3745949.1"/>
    <property type="molecule type" value="Genomic_DNA"/>
</dbReference>
<organism evidence="1 2">
    <name type="scientific">Elysia crispata</name>
    <name type="common">lettuce slug</name>
    <dbReference type="NCBI Taxonomy" id="231223"/>
    <lineage>
        <taxon>Eukaryota</taxon>
        <taxon>Metazoa</taxon>
        <taxon>Spiralia</taxon>
        <taxon>Lophotrochozoa</taxon>
        <taxon>Mollusca</taxon>
        <taxon>Gastropoda</taxon>
        <taxon>Heterobranchia</taxon>
        <taxon>Euthyneura</taxon>
        <taxon>Panpulmonata</taxon>
        <taxon>Sacoglossa</taxon>
        <taxon>Placobranchoidea</taxon>
        <taxon>Plakobranchidae</taxon>
        <taxon>Elysia</taxon>
    </lineage>
</organism>
<protein>
    <submittedName>
        <fullName evidence="1">Uncharacterized protein</fullName>
    </submittedName>
</protein>
<reference evidence="1" key="1">
    <citation type="journal article" date="2023" name="G3 (Bethesda)">
        <title>A reference genome for the long-term kleptoplast-retaining sea slug Elysia crispata morphotype clarki.</title>
        <authorList>
            <person name="Eastman K.E."/>
            <person name="Pendleton A.L."/>
            <person name="Shaikh M.A."/>
            <person name="Suttiyut T."/>
            <person name="Ogas R."/>
            <person name="Tomko P."/>
            <person name="Gavelis G."/>
            <person name="Widhalm J.R."/>
            <person name="Wisecaver J.H."/>
        </authorList>
    </citation>
    <scope>NUCLEOTIDE SEQUENCE</scope>
    <source>
        <strain evidence="1">ECLA1</strain>
    </source>
</reference>
<gene>
    <name evidence="1" type="ORF">RRG08_057749</name>
</gene>
<evidence type="ECO:0000313" key="2">
    <source>
        <dbReference type="Proteomes" id="UP001283361"/>
    </source>
</evidence>
<accession>A0AAE1CYR2</accession>
<name>A0AAE1CYR2_9GAST</name>
<proteinExistence type="predicted"/>
<comment type="caution">
    <text evidence="1">The sequence shown here is derived from an EMBL/GenBank/DDBJ whole genome shotgun (WGS) entry which is preliminary data.</text>
</comment>
<sequence>MACFPTSRLRRSRADEKINLSPLNIASFPSGRVLIRPHHLRRSWLASYRHVVLRHKKSEKALVDLGLRTSCSLCKPKIGSKVANKEDTNRIYVNVSTASEDKARCSLIIGEMSRRCFTIKLCRLEIPEYQSNVVKIS</sequence>
<dbReference type="AlphaFoldDB" id="A0AAE1CYR2"/>